<dbReference type="AlphaFoldDB" id="A0A0W8FS89"/>
<gene>
    <name evidence="3" type="ORF">ASZ90_006427</name>
</gene>
<evidence type="ECO:0000259" key="2">
    <source>
        <dbReference type="Pfam" id="PF02775"/>
    </source>
</evidence>
<name>A0A0W8FS89_9ZZZZ</name>
<dbReference type="PANTHER" id="PTHR48084:SF3">
    <property type="entry name" value="SUBUNIT OF PYRUVATE:FLAVODOXIN OXIDOREDUCTASE"/>
    <property type="match status" value="1"/>
</dbReference>
<accession>A0A0W8FS89</accession>
<sequence>MAKTVYQRPKSLKEAIFHYCPGCGHSIVHRIVAEIIDALDIRGITIGVPPAGCAVLAYNYFDIDMIEAPHGRGPAMASAIKRALPDRVVFSYQGDGDLAAIGIAESFHAANRGENITIIFINNAVYGMTGGQMAPTTMLEQKTTTSPLGRNNKLDGYPVKVSEIFSQLKGVTYLERCMVNSPANVNKTKKAIRKAFQCQIDGHGFSLIEILSPCPTNWKMNAVNSCKWIDEVMSKEFPPGVFKDDIPSATKSAEVDS</sequence>
<evidence type="ECO:0000313" key="3">
    <source>
        <dbReference type="EMBL" id="KUG23781.1"/>
    </source>
</evidence>
<dbReference type="Pfam" id="PF02775">
    <property type="entry name" value="TPP_enzyme_C"/>
    <property type="match status" value="1"/>
</dbReference>
<dbReference type="EMBL" id="LNQE01000887">
    <property type="protein sequence ID" value="KUG23781.1"/>
    <property type="molecule type" value="Genomic_DNA"/>
</dbReference>
<evidence type="ECO:0000256" key="1">
    <source>
        <dbReference type="ARBA" id="ARBA00023002"/>
    </source>
</evidence>
<dbReference type="InterPro" id="IPR029061">
    <property type="entry name" value="THDP-binding"/>
</dbReference>
<comment type="caution">
    <text evidence="3">The sequence shown here is derived from an EMBL/GenBank/DDBJ whole genome shotgun (WGS) entry which is preliminary data.</text>
</comment>
<dbReference type="PANTHER" id="PTHR48084">
    <property type="entry name" value="2-OXOGLUTARATE OXIDOREDUCTASE SUBUNIT KORB-RELATED"/>
    <property type="match status" value="1"/>
</dbReference>
<reference evidence="3" key="1">
    <citation type="journal article" date="2015" name="Proc. Natl. Acad. Sci. U.S.A.">
        <title>Networks of energetic and metabolic interactions define dynamics in microbial communities.</title>
        <authorList>
            <person name="Embree M."/>
            <person name="Liu J.K."/>
            <person name="Al-Bassam M.M."/>
            <person name="Zengler K."/>
        </authorList>
    </citation>
    <scope>NUCLEOTIDE SEQUENCE</scope>
</reference>
<proteinExistence type="predicted"/>
<dbReference type="SUPFAM" id="SSF52518">
    <property type="entry name" value="Thiamin diphosphate-binding fold (THDP-binding)"/>
    <property type="match status" value="1"/>
</dbReference>
<dbReference type="Gene3D" id="3.40.50.970">
    <property type="match status" value="1"/>
</dbReference>
<dbReference type="GO" id="GO:0030976">
    <property type="term" value="F:thiamine pyrophosphate binding"/>
    <property type="evidence" value="ECO:0007669"/>
    <property type="project" value="InterPro"/>
</dbReference>
<dbReference type="InterPro" id="IPR011766">
    <property type="entry name" value="TPP_enzyme_TPP-bd"/>
</dbReference>
<feature type="domain" description="Thiamine pyrophosphate enzyme TPP-binding" evidence="2">
    <location>
        <begin position="60"/>
        <end position="210"/>
    </location>
</feature>
<keyword evidence="1 3" id="KW-0560">Oxidoreductase</keyword>
<protein>
    <submittedName>
        <fullName evidence="3">2-oxoglutarate oxidoreductase, beta subunit</fullName>
        <ecNumber evidence="3">1.2.7.3</ecNumber>
    </submittedName>
</protein>
<dbReference type="InterPro" id="IPR051457">
    <property type="entry name" value="2-oxoacid:Fd_oxidoreductase"/>
</dbReference>
<organism evidence="3">
    <name type="scientific">hydrocarbon metagenome</name>
    <dbReference type="NCBI Taxonomy" id="938273"/>
    <lineage>
        <taxon>unclassified sequences</taxon>
        <taxon>metagenomes</taxon>
        <taxon>ecological metagenomes</taxon>
    </lineage>
</organism>
<dbReference type="GO" id="GO:0047553">
    <property type="term" value="F:2-oxoglutarate synthase activity"/>
    <property type="evidence" value="ECO:0007669"/>
    <property type="project" value="UniProtKB-EC"/>
</dbReference>
<dbReference type="EC" id="1.2.7.3" evidence="3"/>
<dbReference type="GO" id="GO:0045333">
    <property type="term" value="P:cellular respiration"/>
    <property type="evidence" value="ECO:0007669"/>
    <property type="project" value="UniProtKB-ARBA"/>
</dbReference>